<evidence type="ECO:0000256" key="2">
    <source>
        <dbReference type="SAM" id="Phobius"/>
    </source>
</evidence>
<dbReference type="UniPathway" id="UPA00143"/>
<sequence length="348" mass="39378">MTKRLGILFISCVSTFRSGVQAKPLPNARQTSFRYYCRLSSQPVENLFINPNTGEISLSTNDRNLRRNEESSGNHLLHQDEIEMPGGGLEWTSDALQVTPGSPEKRDLLFEEVIQPARLCRCANDPGTYCAVNNMRANVCGVASSYRPDEPAGCFHFSEEMNLVRNIFPLLVVWYLALFAFFLFAKCGSGGRMYVLGSCFPMSVDRAAQRVLNHEINIRNRIRRQLTEEQRQEDLRNGFPNGRRVPLILKTKIFEASNVKTVANKEHPGATVQNEPAMLDLNDTEEELMCVICFGEIKDGDRVGDLPTCSHSFHVECLKSWIRRRNVCPLCQSAQIASPMRRSRQTDL</sequence>
<evidence type="ECO:0000259" key="4">
    <source>
        <dbReference type="PROSITE" id="PS50089"/>
    </source>
</evidence>
<gene>
    <name evidence="5" type="ORF">ASEP1449_LOCUS10961</name>
</gene>
<accession>A0A7S2UIA0</accession>
<dbReference type="SUPFAM" id="SSF57850">
    <property type="entry name" value="RING/U-box"/>
    <property type="match status" value="1"/>
</dbReference>
<dbReference type="EMBL" id="HBHQ01016399">
    <property type="protein sequence ID" value="CAD9819129.1"/>
    <property type="molecule type" value="Transcribed_RNA"/>
</dbReference>
<dbReference type="PANTHER" id="PTHR45676:SF41">
    <property type="entry name" value="RING-H2 FINGER PROTEIN ATL66"/>
    <property type="match status" value="1"/>
</dbReference>
<feature type="transmembrane region" description="Helical" evidence="2">
    <location>
        <begin position="167"/>
        <end position="185"/>
    </location>
</feature>
<name>A0A7S2UIA0_9STRA</name>
<protein>
    <recommendedName>
        <fullName evidence="4">RING-type domain-containing protein</fullName>
    </recommendedName>
</protein>
<keyword evidence="1" id="KW-0863">Zinc-finger</keyword>
<keyword evidence="1" id="KW-0862">Zinc</keyword>
<dbReference type="InterPro" id="IPR013083">
    <property type="entry name" value="Znf_RING/FYVE/PHD"/>
</dbReference>
<evidence type="ECO:0000313" key="5">
    <source>
        <dbReference type="EMBL" id="CAD9819129.1"/>
    </source>
</evidence>
<feature type="signal peptide" evidence="3">
    <location>
        <begin position="1"/>
        <end position="22"/>
    </location>
</feature>
<feature type="chain" id="PRO_5030598794" description="RING-type domain-containing protein" evidence="3">
    <location>
        <begin position="23"/>
        <end position="348"/>
    </location>
</feature>
<dbReference type="Gene3D" id="3.30.40.10">
    <property type="entry name" value="Zinc/RING finger domain, C3HC4 (zinc finger)"/>
    <property type="match status" value="1"/>
</dbReference>
<dbReference type="PANTHER" id="PTHR45676">
    <property type="entry name" value="RING-H2 FINGER PROTEIN ATL51-RELATED"/>
    <property type="match status" value="1"/>
</dbReference>
<dbReference type="PROSITE" id="PS50089">
    <property type="entry name" value="ZF_RING_2"/>
    <property type="match status" value="1"/>
</dbReference>
<feature type="domain" description="RING-type" evidence="4">
    <location>
        <begin position="290"/>
        <end position="332"/>
    </location>
</feature>
<evidence type="ECO:0000256" key="1">
    <source>
        <dbReference type="PROSITE-ProRule" id="PRU00175"/>
    </source>
</evidence>
<dbReference type="GO" id="GO:0008270">
    <property type="term" value="F:zinc ion binding"/>
    <property type="evidence" value="ECO:0007669"/>
    <property type="project" value="UniProtKB-KW"/>
</dbReference>
<keyword evidence="2" id="KW-0812">Transmembrane</keyword>
<keyword evidence="2" id="KW-0472">Membrane</keyword>
<dbReference type="InterPro" id="IPR001841">
    <property type="entry name" value="Znf_RING"/>
</dbReference>
<keyword evidence="3" id="KW-0732">Signal</keyword>
<evidence type="ECO:0000256" key="3">
    <source>
        <dbReference type="SAM" id="SignalP"/>
    </source>
</evidence>
<dbReference type="AlphaFoldDB" id="A0A7S2UIA0"/>
<organism evidence="5">
    <name type="scientific">Attheya septentrionalis</name>
    <dbReference type="NCBI Taxonomy" id="420275"/>
    <lineage>
        <taxon>Eukaryota</taxon>
        <taxon>Sar</taxon>
        <taxon>Stramenopiles</taxon>
        <taxon>Ochrophyta</taxon>
        <taxon>Bacillariophyta</taxon>
        <taxon>Coscinodiscophyceae</taxon>
        <taxon>Chaetocerotophycidae</taxon>
        <taxon>Chaetocerotales</taxon>
        <taxon>Attheyaceae</taxon>
        <taxon>Attheya</taxon>
    </lineage>
</organism>
<proteinExistence type="predicted"/>
<reference evidence="5" key="1">
    <citation type="submission" date="2021-01" db="EMBL/GenBank/DDBJ databases">
        <authorList>
            <person name="Corre E."/>
            <person name="Pelletier E."/>
            <person name="Niang G."/>
            <person name="Scheremetjew M."/>
            <person name="Finn R."/>
            <person name="Kale V."/>
            <person name="Holt S."/>
            <person name="Cochrane G."/>
            <person name="Meng A."/>
            <person name="Brown T."/>
            <person name="Cohen L."/>
        </authorList>
    </citation>
    <scope>NUCLEOTIDE SEQUENCE</scope>
    <source>
        <strain evidence="5">CCMP2084</strain>
    </source>
</reference>
<dbReference type="Pfam" id="PF13639">
    <property type="entry name" value="zf-RING_2"/>
    <property type="match status" value="1"/>
</dbReference>
<dbReference type="SMART" id="SM00184">
    <property type="entry name" value="RING"/>
    <property type="match status" value="1"/>
</dbReference>
<keyword evidence="2" id="KW-1133">Transmembrane helix</keyword>
<dbReference type="GO" id="GO:0016567">
    <property type="term" value="P:protein ubiquitination"/>
    <property type="evidence" value="ECO:0007669"/>
    <property type="project" value="UniProtKB-UniPathway"/>
</dbReference>
<keyword evidence="1" id="KW-0479">Metal-binding</keyword>